<dbReference type="Proteomes" id="UP001296776">
    <property type="component" value="Unassembled WGS sequence"/>
</dbReference>
<feature type="transmembrane region" description="Helical" evidence="1">
    <location>
        <begin position="116"/>
        <end position="134"/>
    </location>
</feature>
<comment type="caution">
    <text evidence="2">The sequence shown here is derived from an EMBL/GenBank/DDBJ whole genome shotgun (WGS) entry which is preliminary data.</text>
</comment>
<organism evidence="2 3">
    <name type="scientific">Halochromatium glycolicum</name>
    <dbReference type="NCBI Taxonomy" id="85075"/>
    <lineage>
        <taxon>Bacteria</taxon>
        <taxon>Pseudomonadati</taxon>
        <taxon>Pseudomonadota</taxon>
        <taxon>Gammaproteobacteria</taxon>
        <taxon>Chromatiales</taxon>
        <taxon>Chromatiaceae</taxon>
        <taxon>Halochromatium</taxon>
    </lineage>
</organism>
<keyword evidence="3" id="KW-1185">Reference proteome</keyword>
<sequence length="136" mass="15251">MQEGYLVLETDPERPGLIVVGALTSVPQRIDEGCRFAAWFGDLDAALMHLHEALRRSLAQLEPRCYRVGLIDAIAAADAIDLEHRRIFIDPEFAESTQLNAKIDSLRQRHQRLDRWLNTVGLVAAALLAIWGLLPL</sequence>
<keyword evidence="1" id="KW-1133">Transmembrane helix</keyword>
<accession>A0AAJ0U5V1</accession>
<evidence type="ECO:0000313" key="3">
    <source>
        <dbReference type="Proteomes" id="UP001296776"/>
    </source>
</evidence>
<evidence type="ECO:0000313" key="2">
    <source>
        <dbReference type="EMBL" id="MBK1705767.1"/>
    </source>
</evidence>
<dbReference type="RefSeq" id="WP_200346986.1">
    <property type="nucleotide sequence ID" value="NZ_NRSJ01000028.1"/>
</dbReference>
<protein>
    <submittedName>
        <fullName evidence="2">Uncharacterized protein</fullName>
    </submittedName>
</protein>
<reference evidence="2" key="1">
    <citation type="submission" date="2017-08" db="EMBL/GenBank/DDBJ databases">
        <authorList>
            <person name="Imhoff J.F."/>
            <person name="Rahn T."/>
            <person name="Kuenzel S."/>
            <person name="Neulinger S.C."/>
        </authorList>
    </citation>
    <scope>NUCLEOTIDE SEQUENCE</scope>
    <source>
        <strain evidence="2">DSM 11080</strain>
    </source>
</reference>
<evidence type="ECO:0000256" key="1">
    <source>
        <dbReference type="SAM" id="Phobius"/>
    </source>
</evidence>
<keyword evidence="1" id="KW-0472">Membrane</keyword>
<reference evidence="2" key="2">
    <citation type="journal article" date="2020" name="Microorganisms">
        <title>Osmotic Adaptation and Compatible Solute Biosynthesis of Phototrophic Bacteria as Revealed from Genome Analyses.</title>
        <authorList>
            <person name="Imhoff J.F."/>
            <person name="Rahn T."/>
            <person name="Kunzel S."/>
            <person name="Keller A."/>
            <person name="Neulinger S.C."/>
        </authorList>
    </citation>
    <scope>NUCLEOTIDE SEQUENCE</scope>
    <source>
        <strain evidence="2">DSM 11080</strain>
    </source>
</reference>
<keyword evidence="1" id="KW-0812">Transmembrane</keyword>
<dbReference type="AlphaFoldDB" id="A0AAJ0U5V1"/>
<name>A0AAJ0U5V1_9GAMM</name>
<dbReference type="EMBL" id="NRSJ01000028">
    <property type="protein sequence ID" value="MBK1705767.1"/>
    <property type="molecule type" value="Genomic_DNA"/>
</dbReference>
<proteinExistence type="predicted"/>
<gene>
    <name evidence="2" type="ORF">CKO40_14700</name>
</gene>